<evidence type="ECO:0000256" key="7">
    <source>
        <dbReference type="ARBA" id="ARBA00022692"/>
    </source>
</evidence>
<keyword evidence="11" id="KW-0496">Mitochondrion</keyword>
<dbReference type="InterPro" id="IPR017384">
    <property type="entry name" value="NADH_Ub_cplx-1_asu_su-1"/>
</dbReference>
<evidence type="ECO:0000256" key="2">
    <source>
        <dbReference type="ARBA" id="ARBA00004298"/>
    </source>
</evidence>
<keyword evidence="5" id="KW-0813">Transport</keyword>
<comment type="function">
    <text evidence="1">Accessory subunit of the mitochondrial membrane respiratory chain NADH dehydrogenase (Complex I), that is believed not to be involved in catalysis. Complex I functions in the transfer of electrons from NADH to the respiratory chain. The immediate electron acceptor for the enzyme is believed to be ubiquinone.</text>
</comment>
<evidence type="ECO:0000256" key="6">
    <source>
        <dbReference type="ARBA" id="ARBA00022660"/>
    </source>
</evidence>
<comment type="similarity">
    <text evidence="3">Belongs to the complex I NDUFA1 subunit family.</text>
</comment>
<dbReference type="VEuPathDB" id="FungiDB:BTJ68_07183"/>
<evidence type="ECO:0000313" key="15">
    <source>
        <dbReference type="Proteomes" id="UP000269539"/>
    </source>
</evidence>
<evidence type="ECO:0000256" key="5">
    <source>
        <dbReference type="ARBA" id="ARBA00022448"/>
    </source>
</evidence>
<feature type="transmembrane region" description="Helical" evidence="13">
    <location>
        <begin position="7"/>
        <end position="26"/>
    </location>
</feature>
<evidence type="ECO:0000256" key="13">
    <source>
        <dbReference type="SAM" id="Phobius"/>
    </source>
</evidence>
<evidence type="ECO:0000256" key="10">
    <source>
        <dbReference type="ARBA" id="ARBA00022989"/>
    </source>
</evidence>
<evidence type="ECO:0000256" key="8">
    <source>
        <dbReference type="ARBA" id="ARBA00022792"/>
    </source>
</evidence>
<reference evidence="14 15" key="1">
    <citation type="journal article" date="2018" name="BMC Genomics">
        <title>Genomic evidence for intraspecific hybridization in a clonal and extremely halotolerant yeast.</title>
        <authorList>
            <person name="Gostincar C."/>
            <person name="Stajich J.E."/>
            <person name="Zupancic J."/>
            <person name="Zalar P."/>
            <person name="Gunde-Cimerman N."/>
        </authorList>
    </citation>
    <scope>NUCLEOTIDE SEQUENCE [LARGE SCALE GENOMIC DNA]</scope>
    <source>
        <strain evidence="14 15">EXF-10513</strain>
    </source>
</reference>
<evidence type="ECO:0000256" key="4">
    <source>
        <dbReference type="ARBA" id="ARBA00016392"/>
    </source>
</evidence>
<gene>
    <name evidence="14" type="ORF">D0864_03477</name>
</gene>
<keyword evidence="12 13" id="KW-0472">Membrane</keyword>
<evidence type="ECO:0000256" key="9">
    <source>
        <dbReference type="ARBA" id="ARBA00022982"/>
    </source>
</evidence>
<evidence type="ECO:0000313" key="14">
    <source>
        <dbReference type="EMBL" id="RMZ01379.1"/>
    </source>
</evidence>
<dbReference type="EMBL" id="QWIO01000272">
    <property type="protein sequence ID" value="RMZ01379.1"/>
    <property type="molecule type" value="Genomic_DNA"/>
</dbReference>
<evidence type="ECO:0000256" key="3">
    <source>
        <dbReference type="ARBA" id="ARBA00009960"/>
    </source>
</evidence>
<keyword evidence="7 13" id="KW-0812">Transmembrane</keyword>
<organism evidence="14 15">
    <name type="scientific">Hortaea werneckii</name>
    <name type="common">Black yeast</name>
    <name type="synonym">Cladosporium werneckii</name>
    <dbReference type="NCBI Taxonomy" id="91943"/>
    <lineage>
        <taxon>Eukaryota</taxon>
        <taxon>Fungi</taxon>
        <taxon>Dikarya</taxon>
        <taxon>Ascomycota</taxon>
        <taxon>Pezizomycotina</taxon>
        <taxon>Dothideomycetes</taxon>
        <taxon>Dothideomycetidae</taxon>
        <taxon>Mycosphaerellales</taxon>
        <taxon>Teratosphaeriaceae</taxon>
        <taxon>Hortaea</taxon>
    </lineage>
</organism>
<dbReference type="Proteomes" id="UP000269539">
    <property type="component" value="Unassembled WGS sequence"/>
</dbReference>
<dbReference type="Pfam" id="PF15879">
    <property type="entry name" value="MWFE"/>
    <property type="match status" value="1"/>
</dbReference>
<dbReference type="AlphaFoldDB" id="A0A3M7GKD0"/>
<dbReference type="PANTHER" id="PTHR17098">
    <property type="entry name" value="NADH-UBIQUINONE OXIDOREDUCTASE MWFE SUBUNIT"/>
    <property type="match status" value="1"/>
</dbReference>
<dbReference type="PANTHER" id="PTHR17098:SF2">
    <property type="entry name" value="NADH DEHYDROGENASE [UBIQUINONE] 1 ALPHA SUBCOMPLEX SUBUNIT 1"/>
    <property type="match status" value="1"/>
</dbReference>
<dbReference type="GO" id="GO:0005743">
    <property type="term" value="C:mitochondrial inner membrane"/>
    <property type="evidence" value="ECO:0007669"/>
    <property type="project" value="UniProtKB-SubCell"/>
</dbReference>
<accession>A0A3M7GKD0</accession>
<keyword evidence="8" id="KW-0999">Mitochondrion inner membrane</keyword>
<evidence type="ECO:0000256" key="1">
    <source>
        <dbReference type="ARBA" id="ARBA00003195"/>
    </source>
</evidence>
<comment type="caution">
    <text evidence="14">The sequence shown here is derived from an EMBL/GenBank/DDBJ whole genome shotgun (WGS) entry which is preliminary data.</text>
</comment>
<evidence type="ECO:0000256" key="12">
    <source>
        <dbReference type="ARBA" id="ARBA00023136"/>
    </source>
</evidence>
<keyword evidence="6" id="KW-0679">Respiratory chain</keyword>
<keyword evidence="9" id="KW-0249">Electron transport</keyword>
<comment type="subcellular location">
    <subcellularLocation>
        <location evidence="2">Mitochondrion inner membrane</location>
        <topology evidence="2">Single-pass membrane protein</topology>
        <orientation evidence="2">Matrix side</orientation>
    </subcellularLocation>
</comment>
<protein>
    <recommendedName>
        <fullName evidence="4">NADH dehydrogenase [ubiquinone] 1 alpha subcomplex subunit 1</fullName>
    </recommendedName>
</protein>
<keyword evidence="10 13" id="KW-1133">Transmembrane helix</keyword>
<evidence type="ECO:0000256" key="11">
    <source>
        <dbReference type="ARBA" id="ARBA00023128"/>
    </source>
</evidence>
<name>A0A3M7GKD0_HORWE</name>
<sequence length="87" mass="9501">MGVPFEALIPYAICLGMFGVSGAALSKIRHMQNGGKRGRHSVDQWDRQSTFPSALGKSVQTVEGGREGRDGEWWDLVLGRKRAGEQA</sequence>
<proteinExistence type="inferred from homology"/>